<dbReference type="EMBL" id="REGN01006771">
    <property type="protein sequence ID" value="RNA08360.1"/>
    <property type="molecule type" value="Genomic_DNA"/>
</dbReference>
<comment type="caution">
    <text evidence="1">The sequence shown here is derived from an EMBL/GenBank/DDBJ whole genome shotgun (WGS) entry which is preliminary data.</text>
</comment>
<gene>
    <name evidence="1" type="ORF">BpHYR1_005316</name>
</gene>
<evidence type="ECO:0000313" key="2">
    <source>
        <dbReference type="Proteomes" id="UP000276133"/>
    </source>
</evidence>
<name>A0A3M7QAC8_BRAPC</name>
<protein>
    <submittedName>
        <fullName evidence="1">Uncharacterized protein</fullName>
    </submittedName>
</protein>
<sequence length="164" mass="19291">MRCNCAEFAQILQTFAEGERTVVSLCFIYRTILYEISQWPLFLTKNCCEFDLDFRPTLNLTNFRESLNALNLAGIKNPEKYPCFRYLIRRSGSDTNKNYNQFLIMATDVVPLIKRKINFLLLSMTVKRRLFAGEPKNRQTELFWPVGTESKRLPKEIDKSKWST</sequence>
<dbReference type="AlphaFoldDB" id="A0A3M7QAC8"/>
<accession>A0A3M7QAC8</accession>
<reference evidence="1 2" key="1">
    <citation type="journal article" date="2018" name="Sci. Rep.">
        <title>Genomic signatures of local adaptation to the degree of environmental predictability in rotifers.</title>
        <authorList>
            <person name="Franch-Gras L."/>
            <person name="Hahn C."/>
            <person name="Garcia-Roger E.M."/>
            <person name="Carmona M.J."/>
            <person name="Serra M."/>
            <person name="Gomez A."/>
        </authorList>
    </citation>
    <scope>NUCLEOTIDE SEQUENCE [LARGE SCALE GENOMIC DNA]</scope>
    <source>
        <strain evidence="1">HYR1</strain>
    </source>
</reference>
<keyword evidence="2" id="KW-1185">Reference proteome</keyword>
<dbReference type="Proteomes" id="UP000276133">
    <property type="component" value="Unassembled WGS sequence"/>
</dbReference>
<organism evidence="1 2">
    <name type="scientific">Brachionus plicatilis</name>
    <name type="common">Marine rotifer</name>
    <name type="synonym">Brachionus muelleri</name>
    <dbReference type="NCBI Taxonomy" id="10195"/>
    <lineage>
        <taxon>Eukaryota</taxon>
        <taxon>Metazoa</taxon>
        <taxon>Spiralia</taxon>
        <taxon>Gnathifera</taxon>
        <taxon>Rotifera</taxon>
        <taxon>Eurotatoria</taxon>
        <taxon>Monogononta</taxon>
        <taxon>Pseudotrocha</taxon>
        <taxon>Ploima</taxon>
        <taxon>Brachionidae</taxon>
        <taxon>Brachionus</taxon>
    </lineage>
</organism>
<proteinExistence type="predicted"/>
<evidence type="ECO:0000313" key="1">
    <source>
        <dbReference type="EMBL" id="RNA08360.1"/>
    </source>
</evidence>